<dbReference type="Pfam" id="PF11981">
    <property type="entry name" value="DUF3482"/>
    <property type="match status" value="1"/>
</dbReference>
<keyword evidence="3" id="KW-1185">Reference proteome</keyword>
<dbReference type="Gene3D" id="3.40.50.300">
    <property type="entry name" value="P-loop containing nucleotide triphosphate hydrolases"/>
    <property type="match status" value="1"/>
</dbReference>
<evidence type="ECO:0000259" key="1">
    <source>
        <dbReference type="Pfam" id="PF01926"/>
    </source>
</evidence>
<dbReference type="GO" id="GO:0005525">
    <property type="term" value="F:GTP binding"/>
    <property type="evidence" value="ECO:0007669"/>
    <property type="project" value="InterPro"/>
</dbReference>
<dbReference type="AlphaFoldDB" id="A0AA51RR27"/>
<dbReference type="CDD" id="cd00882">
    <property type="entry name" value="Ras_like_GTPase"/>
    <property type="match status" value="1"/>
</dbReference>
<name>A0AA51RR27_9GAMM</name>
<organism evidence="2 3">
    <name type="scientific">Pleionea litopenaei</name>
    <dbReference type="NCBI Taxonomy" id="3070815"/>
    <lineage>
        <taxon>Bacteria</taxon>
        <taxon>Pseudomonadati</taxon>
        <taxon>Pseudomonadota</taxon>
        <taxon>Gammaproteobacteria</taxon>
        <taxon>Oceanospirillales</taxon>
        <taxon>Pleioneaceae</taxon>
        <taxon>Pleionea</taxon>
    </lineage>
</organism>
<dbReference type="RefSeq" id="WP_309201254.1">
    <property type="nucleotide sequence ID" value="NZ_CP133548.1"/>
</dbReference>
<sequence>MKDTTMPVFAVVGHPNKGKSSIVATLAQNDAVAISHRSRTTEKATRYTISTAQGSYELIDTPGFQRPTKVLTWLKERCGDASQRLATLRQFIDDPECQQQFPDEVELLTPIVQGAAILYVVDGSRPYSKSYETEMEILLWTGQPSMALINPIQNSDFVDEWERALHQFFKSVTLFNPMLADHTKQIELLDVFAHLNSSWRNQLEKIANALQENFEQRKRNSVNLLCRLLTDVCTHEIEQKVLTEDQAKTIEPILQKRFTSDIKQRESLALQELLANYAHLNTEFSIQQLELPPDLFDCDHWYAWGLNKKQLVIAAAVAGAVSGAAVDLAVAGHSFMLGAIGGGLLGGSSAYFASDKIVNLKVKGLPLGGFTAHYGPIIHKNFPYVIIGRFLFCYQQISQLTHADRRSLSIHATDFQKSIEHLEKSQQKELHQVCAKLSKQRIPEALYTALMPLFD</sequence>
<dbReference type="Pfam" id="PF01926">
    <property type="entry name" value="MMR_HSR1"/>
    <property type="match status" value="1"/>
</dbReference>
<dbReference type="SUPFAM" id="SSF52540">
    <property type="entry name" value="P-loop containing nucleoside triphosphate hydrolases"/>
    <property type="match status" value="1"/>
</dbReference>
<evidence type="ECO:0000313" key="2">
    <source>
        <dbReference type="EMBL" id="WMS86103.1"/>
    </source>
</evidence>
<feature type="domain" description="G" evidence="1">
    <location>
        <begin position="9"/>
        <end position="78"/>
    </location>
</feature>
<protein>
    <submittedName>
        <fullName evidence="2">DUF3482 domain-containing protein</fullName>
    </submittedName>
</protein>
<dbReference type="EMBL" id="CP133548">
    <property type="protein sequence ID" value="WMS86103.1"/>
    <property type="molecule type" value="Genomic_DNA"/>
</dbReference>
<dbReference type="Proteomes" id="UP001239782">
    <property type="component" value="Chromosome"/>
</dbReference>
<dbReference type="InterPro" id="IPR006073">
    <property type="entry name" value="GTP-bd"/>
</dbReference>
<dbReference type="InterPro" id="IPR021871">
    <property type="entry name" value="DUF3482"/>
</dbReference>
<proteinExistence type="predicted"/>
<accession>A0AA51RR27</accession>
<dbReference type="InterPro" id="IPR027417">
    <property type="entry name" value="P-loop_NTPase"/>
</dbReference>
<reference evidence="2 3" key="1">
    <citation type="submission" date="2023-08" db="EMBL/GenBank/DDBJ databases">
        <title>Pleionea litopenaei sp. nov., isolated from stomach of juvenile Litopenaeus vannamei.</title>
        <authorList>
            <person name="Rho A.M."/>
            <person name="Hwang C.Y."/>
        </authorList>
    </citation>
    <scope>NUCLEOTIDE SEQUENCE [LARGE SCALE GENOMIC DNA]</scope>
    <source>
        <strain evidence="2 3">HL-JVS1</strain>
    </source>
</reference>
<gene>
    <name evidence="2" type="ORF">Q9312_12830</name>
</gene>
<dbReference type="KEGG" id="plei:Q9312_12830"/>
<evidence type="ECO:0000313" key="3">
    <source>
        <dbReference type="Proteomes" id="UP001239782"/>
    </source>
</evidence>